<organism evidence="1 2">
    <name type="scientific">Candidatus Wolfebacteria bacterium CG03_land_8_20_14_0_80_40_12</name>
    <dbReference type="NCBI Taxonomy" id="1975069"/>
    <lineage>
        <taxon>Bacteria</taxon>
        <taxon>Candidatus Wolfeibacteriota</taxon>
    </lineage>
</organism>
<sequence length="65" mass="7710">MEKVIKKQNPPVLEDKICNICGKKIKVGIDYYYFVRDEQKRGQIICLECKLKFYPNNKQTEANLE</sequence>
<evidence type="ECO:0000313" key="1">
    <source>
        <dbReference type="EMBL" id="PIU98305.1"/>
    </source>
</evidence>
<evidence type="ECO:0000313" key="2">
    <source>
        <dbReference type="Proteomes" id="UP000228949"/>
    </source>
</evidence>
<proteinExistence type="predicted"/>
<accession>A0A2M7B5E7</accession>
<dbReference type="Proteomes" id="UP000228949">
    <property type="component" value="Unassembled WGS sequence"/>
</dbReference>
<dbReference type="EMBL" id="PEVJ01000050">
    <property type="protein sequence ID" value="PIU98305.1"/>
    <property type="molecule type" value="Genomic_DNA"/>
</dbReference>
<name>A0A2M7B5E7_9BACT</name>
<gene>
    <name evidence="1" type="ORF">COS61_02045</name>
</gene>
<dbReference type="AlphaFoldDB" id="A0A2M7B5E7"/>
<reference evidence="2" key="1">
    <citation type="submission" date="2017-09" db="EMBL/GenBank/DDBJ databases">
        <title>Depth-based differentiation of microbial function through sediment-hosted aquifers and enrichment of novel symbionts in the deep terrestrial subsurface.</title>
        <authorList>
            <person name="Probst A.J."/>
            <person name="Ladd B."/>
            <person name="Jarett J.K."/>
            <person name="Geller-Mcgrath D.E."/>
            <person name="Sieber C.M.K."/>
            <person name="Emerson J.B."/>
            <person name="Anantharaman K."/>
            <person name="Thomas B.C."/>
            <person name="Malmstrom R."/>
            <person name="Stieglmeier M."/>
            <person name="Klingl A."/>
            <person name="Woyke T."/>
            <person name="Ryan C.M."/>
            <person name="Banfield J.F."/>
        </authorList>
    </citation>
    <scope>NUCLEOTIDE SEQUENCE [LARGE SCALE GENOMIC DNA]</scope>
</reference>
<comment type="caution">
    <text evidence="1">The sequence shown here is derived from an EMBL/GenBank/DDBJ whole genome shotgun (WGS) entry which is preliminary data.</text>
</comment>
<protein>
    <submittedName>
        <fullName evidence="1">Uncharacterized protein</fullName>
    </submittedName>
</protein>